<dbReference type="InterPro" id="IPR014729">
    <property type="entry name" value="Rossmann-like_a/b/a_fold"/>
</dbReference>
<dbReference type="AlphaFoldDB" id="A0A811Z0I6"/>
<keyword evidence="6" id="KW-1185">Reference proteome</keyword>
<dbReference type="Gene3D" id="3.40.50.620">
    <property type="entry name" value="HUPs"/>
    <property type="match status" value="1"/>
</dbReference>
<evidence type="ECO:0000256" key="3">
    <source>
        <dbReference type="ARBA" id="ARBA00022741"/>
    </source>
</evidence>
<keyword evidence="4" id="KW-0067">ATP-binding</keyword>
<evidence type="ECO:0000313" key="5">
    <source>
        <dbReference type="EMBL" id="CAD7683178.1"/>
    </source>
</evidence>
<dbReference type="PANTHER" id="PTHR11055">
    <property type="entry name" value="BIFUNCTIONAL 3'-PHOSPHOADENOSINE 5'-PHOSPHOSULFATE SYNTHASE"/>
    <property type="match status" value="1"/>
</dbReference>
<evidence type="ECO:0000256" key="2">
    <source>
        <dbReference type="ARBA" id="ARBA00022679"/>
    </source>
</evidence>
<reference evidence="5" key="1">
    <citation type="submission" date="2020-12" db="EMBL/GenBank/DDBJ databases">
        <authorList>
            <consortium name="Molecular Ecology Group"/>
        </authorList>
    </citation>
    <scope>NUCLEOTIDE SEQUENCE</scope>
    <source>
        <strain evidence="5">TBG_1078</strain>
    </source>
</reference>
<dbReference type="GO" id="GO:0004020">
    <property type="term" value="F:adenylylsulfate kinase activity"/>
    <property type="evidence" value="ECO:0007669"/>
    <property type="project" value="TreeGrafter"/>
</dbReference>
<dbReference type="GO" id="GO:0000103">
    <property type="term" value="P:sulfate assimilation"/>
    <property type="evidence" value="ECO:0007669"/>
    <property type="project" value="TreeGrafter"/>
</dbReference>
<accession>A0A811Z0I6</accession>
<dbReference type="Proteomes" id="UP000645828">
    <property type="component" value="Unassembled WGS sequence"/>
</dbReference>
<proteinExistence type="predicted"/>
<comment type="caution">
    <text evidence="5">The sequence shown here is derived from an EMBL/GenBank/DDBJ whole genome shotgun (WGS) entry which is preliminary data.</text>
</comment>
<dbReference type="PANTHER" id="PTHR11055:SF17">
    <property type="entry name" value="BIFUNCTIONAL 3'-PHOSPHOADENOSINE 5'-PHOSPHOSULFATE SYNTHASE 1"/>
    <property type="match status" value="1"/>
</dbReference>
<evidence type="ECO:0000256" key="1">
    <source>
        <dbReference type="ARBA" id="ARBA00004678"/>
    </source>
</evidence>
<sequence>MCKATGSLCNINLQRAANVARQAHHARRNRRGPVVGASGGFPVVCPEDVEETIPCIAEVGKPLADAGLVDSQNLMVYLFFFFEVFVHAPLCVCYAEMSKDSKKKKKRQDSCDVNDHVQQVTELLQELDTLPVHATYQVKELDMPENKLNLAKTWVQVLAEGWATPLNDFMREGVLADHCVAIPHNIKFVEHRKEGSGARQWGTTCENHPYITIYCGHALLIEDTYKQLLESGYRHLALLLHSLGTCTKDNDAALMCMKLHPSVPEEGVPYPKTTVVAIFPSPTIAWMVAGDNVNIVGQEPAGRPLSETGNHPYEPTHGAKVLTMASGLITLEIKSEGVMAPKPWTVLMQYYKSWEKA</sequence>
<dbReference type="EMBL" id="CAJHUB010000755">
    <property type="protein sequence ID" value="CAD7683178.1"/>
    <property type="molecule type" value="Genomic_DNA"/>
</dbReference>
<keyword evidence="2" id="KW-0808">Transferase</keyword>
<dbReference type="SUPFAM" id="SSF88697">
    <property type="entry name" value="PUA domain-like"/>
    <property type="match status" value="1"/>
</dbReference>
<name>A0A811Z0I6_NYCPR</name>
<gene>
    <name evidence="5" type="ORF">NYPRO_LOCUS15970</name>
</gene>
<dbReference type="SUPFAM" id="SSF52374">
    <property type="entry name" value="Nucleotidylyl transferase"/>
    <property type="match status" value="1"/>
</dbReference>
<organism evidence="5 6">
    <name type="scientific">Nyctereutes procyonoides</name>
    <name type="common">Raccoon dog</name>
    <name type="synonym">Canis procyonoides</name>
    <dbReference type="NCBI Taxonomy" id="34880"/>
    <lineage>
        <taxon>Eukaryota</taxon>
        <taxon>Metazoa</taxon>
        <taxon>Chordata</taxon>
        <taxon>Craniata</taxon>
        <taxon>Vertebrata</taxon>
        <taxon>Euteleostomi</taxon>
        <taxon>Mammalia</taxon>
        <taxon>Eutheria</taxon>
        <taxon>Laurasiatheria</taxon>
        <taxon>Carnivora</taxon>
        <taxon>Caniformia</taxon>
        <taxon>Canidae</taxon>
        <taxon>Nyctereutes</taxon>
    </lineage>
</organism>
<evidence type="ECO:0000256" key="4">
    <source>
        <dbReference type="ARBA" id="ARBA00022840"/>
    </source>
</evidence>
<keyword evidence="3" id="KW-0547">Nucleotide-binding</keyword>
<dbReference type="Gene3D" id="3.10.400.10">
    <property type="entry name" value="Sulfate adenylyltransferase"/>
    <property type="match status" value="1"/>
</dbReference>
<evidence type="ECO:0000313" key="6">
    <source>
        <dbReference type="Proteomes" id="UP000645828"/>
    </source>
</evidence>
<dbReference type="GO" id="GO:0005524">
    <property type="term" value="F:ATP binding"/>
    <property type="evidence" value="ECO:0007669"/>
    <property type="project" value="UniProtKB-KW"/>
</dbReference>
<comment type="pathway">
    <text evidence="1">Sulfur metabolism.</text>
</comment>
<dbReference type="InterPro" id="IPR015947">
    <property type="entry name" value="PUA-like_sf"/>
</dbReference>
<dbReference type="GO" id="GO:0050428">
    <property type="term" value="P:3'-phosphoadenosine 5'-phosphosulfate biosynthetic process"/>
    <property type="evidence" value="ECO:0007669"/>
    <property type="project" value="TreeGrafter"/>
</dbReference>
<protein>
    <submittedName>
        <fullName evidence="5">(raccoon dog) hypothetical protein</fullName>
    </submittedName>
</protein>